<dbReference type="SUPFAM" id="SSF110849">
    <property type="entry name" value="ParB/Sulfiredoxin"/>
    <property type="match status" value="1"/>
</dbReference>
<accession>A0AA96K1Q8</accession>
<proteinExistence type="predicted"/>
<dbReference type="Pfam" id="PF02195">
    <property type="entry name" value="ParB_N"/>
    <property type="match status" value="1"/>
</dbReference>
<dbReference type="InterPro" id="IPR003115">
    <property type="entry name" value="ParB_N"/>
</dbReference>
<dbReference type="Proteomes" id="UP001303667">
    <property type="component" value="Segment"/>
</dbReference>
<evidence type="ECO:0000259" key="1">
    <source>
        <dbReference type="Pfam" id="PF02195"/>
    </source>
</evidence>
<dbReference type="InterPro" id="IPR036086">
    <property type="entry name" value="ParB/Sulfiredoxin_sf"/>
</dbReference>
<dbReference type="GO" id="GO:0007059">
    <property type="term" value="P:chromosome segregation"/>
    <property type="evidence" value="ECO:0007669"/>
    <property type="project" value="TreeGrafter"/>
</dbReference>
<dbReference type="Gene3D" id="3.90.1530.10">
    <property type="entry name" value="Conserved hypothetical protein from pyrococcus furiosus pfu- 392566-001, ParB domain"/>
    <property type="match status" value="1"/>
</dbReference>
<name>A0AA96K1Q8_9CAUD</name>
<keyword evidence="3" id="KW-1185">Reference proteome</keyword>
<evidence type="ECO:0000313" key="3">
    <source>
        <dbReference type="Proteomes" id="UP001303667"/>
    </source>
</evidence>
<evidence type="ECO:0000313" key="2">
    <source>
        <dbReference type="EMBL" id="WNM67313.1"/>
    </source>
</evidence>
<dbReference type="EMBL" id="OR475274">
    <property type="protein sequence ID" value="WNM67313.1"/>
    <property type="molecule type" value="Genomic_DNA"/>
</dbReference>
<gene>
    <name evidence="2" type="primary">70</name>
    <name evidence="2" type="ORF">SEA_WYBORN_70</name>
</gene>
<feature type="domain" description="ParB-like N-terminal" evidence="1">
    <location>
        <begin position="11"/>
        <end position="95"/>
    </location>
</feature>
<dbReference type="PANTHER" id="PTHR33375:SF1">
    <property type="entry name" value="CHROMOSOME-PARTITIONING PROTEIN PARB-RELATED"/>
    <property type="match status" value="1"/>
</dbReference>
<organism evidence="2 3">
    <name type="scientific">Arthrobacter phage Wyborn</name>
    <dbReference type="NCBI Taxonomy" id="3059067"/>
    <lineage>
        <taxon>Viruses</taxon>
        <taxon>Duplodnaviria</taxon>
        <taxon>Heunggongvirae</taxon>
        <taxon>Uroviricota</taxon>
        <taxon>Caudoviricetes</taxon>
        <taxon>Berryhillviridae</taxon>
        <taxon>Sicariusvirus</taxon>
        <taxon>Sicariusvirus wyborn</taxon>
    </lineage>
</organism>
<sequence length="176" mass="19525">MAGIKQHELAVEMVDVQSIKTYPGNARQGDIDKIAESIDENGFYRPLIVQKSTRYILAGNNTYRAAVERLDLQQVPISIIDVTDKQAKKIVLVDNKLNDDAIYDDAALADLLQSLGGDVDGTGWDEDEIAAVLDRVADTPDFDPEEDDDVRLDRKNVTDCPNCGHTFEPTTRSEVM</sequence>
<reference evidence="2 3" key="1">
    <citation type="submission" date="2023-08" db="EMBL/GenBank/DDBJ databases">
        <authorList>
            <person name="Beyer A.R."/>
            <person name="Brown C."/>
            <person name="Garland D.S."/>
            <person name="Funderburk A."/>
            <person name="Uzochukwu B."/>
            <person name="Ko C."/>
            <person name="Russell D.A."/>
            <person name="Jacobs-Sera D."/>
            <person name="Hatfull G.F."/>
        </authorList>
    </citation>
    <scope>NUCLEOTIDE SEQUENCE [LARGE SCALE GENOMIC DNA]</scope>
</reference>
<dbReference type="InterPro" id="IPR050336">
    <property type="entry name" value="Chromosome_partition/occlusion"/>
</dbReference>
<dbReference type="PANTHER" id="PTHR33375">
    <property type="entry name" value="CHROMOSOME-PARTITIONING PROTEIN PARB-RELATED"/>
    <property type="match status" value="1"/>
</dbReference>
<protein>
    <submittedName>
        <fullName evidence="2">ParB-like nuclease domain protein</fullName>
    </submittedName>
</protein>